<proteinExistence type="predicted"/>
<dbReference type="PANTHER" id="PTHR33823:SF5">
    <property type="entry name" value="DNAK SUPPRESSOR PROTEIN"/>
    <property type="match status" value="1"/>
</dbReference>
<gene>
    <name evidence="2" type="ORF">PJ311_04875</name>
</gene>
<dbReference type="PROSITE" id="PS51128">
    <property type="entry name" value="ZF_DKSA_2"/>
    <property type="match status" value="1"/>
</dbReference>
<evidence type="ECO:0000313" key="3">
    <source>
        <dbReference type="Proteomes" id="UP001211894"/>
    </source>
</evidence>
<accession>A0ABT4X1A8</accession>
<evidence type="ECO:0000313" key="2">
    <source>
        <dbReference type="EMBL" id="MDA7025945.1"/>
    </source>
</evidence>
<sequence length="120" mass="14020">MNEQLANIQIELLQMKEELELRLFEYSFFQQDCQAMNSNQQTTLIYHVKKELQDVLLALSKIENGLYGICEETGQIIPLSKLAVLPTARTVDDFLYPTQFEKKTLPIWAETDETYHEALY</sequence>
<comment type="caution">
    <text evidence="2">The sequence shown here is derived from an EMBL/GenBank/DDBJ whole genome shotgun (WGS) entry which is preliminary data.</text>
</comment>
<name>A0ABT4X1A8_9BACI</name>
<organism evidence="2 3">
    <name type="scientific">Bacillus changyiensis</name>
    <dbReference type="NCBI Taxonomy" id="3004103"/>
    <lineage>
        <taxon>Bacteria</taxon>
        <taxon>Bacillati</taxon>
        <taxon>Bacillota</taxon>
        <taxon>Bacilli</taxon>
        <taxon>Bacillales</taxon>
        <taxon>Bacillaceae</taxon>
        <taxon>Bacillus</taxon>
    </lineage>
</organism>
<dbReference type="EMBL" id="JAQKAB010000002">
    <property type="protein sequence ID" value="MDA7025945.1"/>
    <property type="molecule type" value="Genomic_DNA"/>
</dbReference>
<evidence type="ECO:0000256" key="1">
    <source>
        <dbReference type="PROSITE-ProRule" id="PRU00510"/>
    </source>
</evidence>
<feature type="zinc finger region" description="dksA C4-type" evidence="1">
    <location>
        <begin position="70"/>
        <end position="94"/>
    </location>
</feature>
<reference evidence="2 3" key="1">
    <citation type="submission" date="2023-01" db="EMBL/GenBank/DDBJ databases">
        <title>Bacillus changyiensis sp. nov., isolated from a coastal deposit.</title>
        <authorList>
            <person name="Xiao G."/>
            <person name="Lai Q."/>
            <person name="Hu Z."/>
            <person name="Shao Z."/>
        </authorList>
    </citation>
    <scope>NUCLEOTIDE SEQUENCE [LARGE SCALE GENOMIC DNA]</scope>
    <source>
        <strain evidence="2 3">CLL-7-23</strain>
    </source>
</reference>
<dbReference type="Gene3D" id="1.20.120.910">
    <property type="entry name" value="DksA, coiled-coil domain"/>
    <property type="match status" value="1"/>
</dbReference>
<dbReference type="RefSeq" id="WP_271339850.1">
    <property type="nucleotide sequence ID" value="NZ_JAQKAB010000002.1"/>
</dbReference>
<protein>
    <submittedName>
        <fullName evidence="2">TraR/DksA family transcriptional regulator</fullName>
    </submittedName>
</protein>
<dbReference type="PANTHER" id="PTHR33823">
    <property type="entry name" value="RNA POLYMERASE-BINDING TRANSCRIPTION FACTOR DKSA-RELATED"/>
    <property type="match status" value="1"/>
</dbReference>
<dbReference type="PIRSF" id="PIRSF026544">
    <property type="entry name" value="DksA_homologue_prd"/>
    <property type="match status" value="1"/>
</dbReference>
<keyword evidence="3" id="KW-1185">Reference proteome</keyword>
<dbReference type="Proteomes" id="UP001211894">
    <property type="component" value="Unassembled WGS sequence"/>
</dbReference>
<dbReference type="InterPro" id="IPR016841">
    <property type="entry name" value="Tscrpt_reg_DksA-rel_prd"/>
</dbReference>